<dbReference type="AlphaFoldDB" id="A0A0A1FAS1"/>
<evidence type="ECO:0000313" key="1">
    <source>
        <dbReference type="EMBL" id="AIY40860.1"/>
    </source>
</evidence>
<gene>
    <name evidence="1" type="ORF">LT85_1702</name>
</gene>
<dbReference type="EMBL" id="CP009962">
    <property type="protein sequence ID" value="AIY40860.1"/>
    <property type="molecule type" value="Genomic_DNA"/>
</dbReference>
<sequence length="71" mass="7940">MLQALLALRPVDEKDASWFAVDVIDVDAYPGLVAKYDELVPVLMGNKDGQEAVQLCHYFLDGEAVKRFLND</sequence>
<dbReference type="Proteomes" id="UP000030302">
    <property type="component" value="Chromosome"/>
</dbReference>
<keyword evidence="2" id="KW-1185">Reference proteome</keyword>
<protein>
    <submittedName>
        <fullName evidence="1">Uncharacterized protein</fullName>
    </submittedName>
</protein>
<dbReference type="InterPro" id="IPR008554">
    <property type="entry name" value="Glutaredoxin-like"/>
</dbReference>
<dbReference type="STRING" id="279058.LT85_1702"/>
<accession>A0A0A1FAS1</accession>
<organism evidence="1 2">
    <name type="scientific">Collimonas arenae</name>
    <dbReference type="NCBI Taxonomy" id="279058"/>
    <lineage>
        <taxon>Bacteria</taxon>
        <taxon>Pseudomonadati</taxon>
        <taxon>Pseudomonadota</taxon>
        <taxon>Betaproteobacteria</taxon>
        <taxon>Burkholderiales</taxon>
        <taxon>Oxalobacteraceae</taxon>
        <taxon>Collimonas</taxon>
    </lineage>
</organism>
<dbReference type="Gene3D" id="3.40.30.10">
    <property type="entry name" value="Glutaredoxin"/>
    <property type="match status" value="1"/>
</dbReference>
<dbReference type="Pfam" id="PF05768">
    <property type="entry name" value="Glrx-like"/>
    <property type="match status" value="1"/>
</dbReference>
<name>A0A0A1FAS1_9BURK</name>
<dbReference type="HOGENOM" id="CLU_125054_1_0_4"/>
<evidence type="ECO:0000313" key="2">
    <source>
        <dbReference type="Proteomes" id="UP000030302"/>
    </source>
</evidence>
<proteinExistence type="predicted"/>
<dbReference type="KEGG" id="care:LT85_1702"/>
<reference evidence="2" key="1">
    <citation type="journal article" date="2014" name="Soil Biol. Biochem.">
        <title>Structure and function of bacterial communities in ageing soils: Insights from the Mendocino ecological staircase.</title>
        <authorList>
            <person name="Uroz S."/>
            <person name="Tech J.J."/>
            <person name="Sawaya N.A."/>
            <person name="Frey-Klett P."/>
            <person name="Leveau J.H.J."/>
        </authorList>
    </citation>
    <scope>NUCLEOTIDE SEQUENCE [LARGE SCALE GENOMIC DNA]</scope>
    <source>
        <strain evidence="2">Cal35</strain>
    </source>
</reference>